<organism evidence="2 3">
    <name type="scientific">Agathobacter ruminis</name>
    <dbReference type="NCBI Taxonomy" id="1712665"/>
    <lineage>
        <taxon>Bacteria</taxon>
        <taxon>Bacillati</taxon>
        <taxon>Bacillota</taxon>
        <taxon>Clostridia</taxon>
        <taxon>Lachnospirales</taxon>
        <taxon>Lachnospiraceae</taxon>
        <taxon>Agathobacter</taxon>
    </lineage>
</organism>
<keyword evidence="1" id="KW-1133">Transmembrane helix</keyword>
<reference evidence="2 3" key="1">
    <citation type="submission" date="2017-10" db="EMBL/GenBank/DDBJ databases">
        <title>Resolving the taxonomy of Roseburia spp., Eubacterium rectale and Agathobacter spp. through phylogenomic analysis.</title>
        <authorList>
            <person name="Sheridan P.O."/>
            <person name="Walker A.W."/>
            <person name="Duncan S.H."/>
            <person name="Scott K.P."/>
            <person name="Toole P.W.O."/>
            <person name="Luis P."/>
            <person name="Flint H.J."/>
        </authorList>
    </citation>
    <scope>NUCLEOTIDE SEQUENCE [LARGE SCALE GENOMIC DNA]</scope>
    <source>
        <strain evidence="2 3">JK623</strain>
    </source>
</reference>
<dbReference type="RefSeq" id="WP_099385529.1">
    <property type="nucleotide sequence ID" value="NZ_PDYG01000008.1"/>
</dbReference>
<keyword evidence="1" id="KW-0812">Transmembrane</keyword>
<evidence type="ECO:0000256" key="1">
    <source>
        <dbReference type="SAM" id="Phobius"/>
    </source>
</evidence>
<proteinExistence type="predicted"/>
<dbReference type="Proteomes" id="UP000224563">
    <property type="component" value="Unassembled WGS sequence"/>
</dbReference>
<evidence type="ECO:0000313" key="3">
    <source>
        <dbReference type="Proteomes" id="UP000224563"/>
    </source>
</evidence>
<accession>A0A2G3E588</accession>
<reference evidence="2 3" key="2">
    <citation type="submission" date="2017-10" db="EMBL/GenBank/DDBJ databases">
        <authorList>
            <person name="Banno H."/>
            <person name="Chua N.-H."/>
        </authorList>
    </citation>
    <scope>NUCLEOTIDE SEQUENCE [LARGE SCALE GENOMIC DNA]</scope>
    <source>
        <strain evidence="2 3">JK623</strain>
    </source>
</reference>
<protein>
    <submittedName>
        <fullName evidence="2">Uncharacterized protein</fullName>
    </submittedName>
</protein>
<feature type="transmembrane region" description="Helical" evidence="1">
    <location>
        <begin position="7"/>
        <end position="30"/>
    </location>
</feature>
<keyword evidence="1" id="KW-0472">Membrane</keyword>
<gene>
    <name evidence="2" type="ORF">CSX02_02610</name>
</gene>
<feature type="transmembrane region" description="Helical" evidence="1">
    <location>
        <begin position="50"/>
        <end position="76"/>
    </location>
</feature>
<comment type="caution">
    <text evidence="2">The sequence shown here is derived from an EMBL/GenBank/DDBJ whole genome shotgun (WGS) entry which is preliminary data.</text>
</comment>
<name>A0A2G3E588_9FIRM</name>
<dbReference type="EMBL" id="PDYG01000008">
    <property type="protein sequence ID" value="PHU38446.1"/>
    <property type="molecule type" value="Genomic_DNA"/>
</dbReference>
<dbReference type="AlphaFoldDB" id="A0A2G3E588"/>
<keyword evidence="3" id="KW-1185">Reference proteome</keyword>
<evidence type="ECO:0000313" key="2">
    <source>
        <dbReference type="EMBL" id="PHU38446.1"/>
    </source>
</evidence>
<sequence length="118" mass="13480">MEKKKHFVIAVAFYVLGTLAALYFGVFLMFLKPVYLLWLGFIQHKLHAGFVLHMLVRIALSSTMFGFIWCIGYVFFNHFMGTEDPDWESLNPAPDESEDAIAESIHNSVSNSISQMNE</sequence>